<keyword evidence="2" id="KW-1185">Reference proteome</keyword>
<dbReference type="EMBL" id="NHZO01000154">
    <property type="protein sequence ID" value="PHQ49446.1"/>
    <property type="molecule type" value="Genomic_DNA"/>
</dbReference>
<sequence length="279" mass="30628">MTSTTAKHQDFADWINRKAVHAGHPVNVPRASGAAKVAAAVGTTRSSVERILAGHGMPAYRFWPRWAKALNVEYIEFERRASAALNERAEGPTGEPRLIGLAGAAGAGKDEVGRALAVKGWKRRAFADKVKDFLYVMNPLLPDEEDNGAYSLAADVDAFGWDEVKKYPGVRELLQRCGTEAGRHILGPDVWVNALFQGEGEWDAPVVITDVRFPNEARAIKDRGGLVVEVRRPKQILINGADHISENALKDWDFDVIVLNTGTIEDLHKSATCLLPIRM</sequence>
<accession>A0A2G1XDZ0</accession>
<dbReference type="RefSeq" id="WP_099201388.1">
    <property type="nucleotide sequence ID" value="NZ_NHZO01000154.1"/>
</dbReference>
<dbReference type="InterPro" id="IPR027417">
    <property type="entry name" value="P-loop_NTPase"/>
</dbReference>
<protein>
    <submittedName>
        <fullName evidence="1">Uncharacterized protein</fullName>
    </submittedName>
</protein>
<organism evidence="1 2">
    <name type="scientific">Streptomyces cinnamoneus</name>
    <name type="common">Streptoverticillium cinnamoneum</name>
    <dbReference type="NCBI Taxonomy" id="53446"/>
    <lineage>
        <taxon>Bacteria</taxon>
        <taxon>Bacillati</taxon>
        <taxon>Actinomycetota</taxon>
        <taxon>Actinomycetes</taxon>
        <taxon>Kitasatosporales</taxon>
        <taxon>Streptomycetaceae</taxon>
        <taxon>Streptomyces</taxon>
        <taxon>Streptomyces cinnamoneus group</taxon>
    </lineage>
</organism>
<dbReference type="AlphaFoldDB" id="A0A2G1XDZ0"/>
<dbReference type="SUPFAM" id="SSF52540">
    <property type="entry name" value="P-loop containing nucleoside triphosphate hydrolases"/>
    <property type="match status" value="1"/>
</dbReference>
<reference evidence="1 2" key="1">
    <citation type="journal article" date="2017" name="Biochemistry">
        <title>Identification of the Biosynthetic Pathway for the Antibiotic Bicyclomycin.</title>
        <authorList>
            <person name="Patteson J."/>
            <person name="Cai W."/>
            <person name="Johnson R.A."/>
            <person name="Santa Maria K."/>
            <person name="Li B."/>
        </authorList>
    </citation>
    <scope>NUCLEOTIDE SEQUENCE [LARGE SCALE GENOMIC DNA]</scope>
    <source>
        <strain evidence="1 2">ATCC 21532</strain>
    </source>
</reference>
<evidence type="ECO:0000313" key="1">
    <source>
        <dbReference type="EMBL" id="PHQ49446.1"/>
    </source>
</evidence>
<comment type="caution">
    <text evidence="1">The sequence shown here is derived from an EMBL/GenBank/DDBJ whole genome shotgun (WGS) entry which is preliminary data.</text>
</comment>
<dbReference type="Pfam" id="PF21448">
    <property type="entry name" value="DNMK"/>
    <property type="match status" value="1"/>
</dbReference>
<gene>
    <name evidence="1" type="ORF">BLA24_25740</name>
</gene>
<dbReference type="OrthoDB" id="877829at2"/>
<name>A0A2G1XDZ0_STRCJ</name>
<dbReference type="Proteomes" id="UP000222531">
    <property type="component" value="Unassembled WGS sequence"/>
</dbReference>
<dbReference type="Gene3D" id="3.40.50.300">
    <property type="entry name" value="P-loop containing nucleotide triphosphate hydrolases"/>
    <property type="match status" value="1"/>
</dbReference>
<evidence type="ECO:0000313" key="2">
    <source>
        <dbReference type="Proteomes" id="UP000222531"/>
    </source>
</evidence>
<dbReference type="InterPro" id="IPR048444">
    <property type="entry name" value="DNMK"/>
</dbReference>
<proteinExistence type="predicted"/>